<accession>A0A2X0SDS7</accession>
<name>A0A2X0SDS7_BROTH</name>
<gene>
    <name evidence="1" type="ORF">BTBSAS_60124</name>
</gene>
<reference evidence="2" key="1">
    <citation type="submission" date="2018-04" db="EMBL/GenBank/DDBJ databases">
        <authorList>
            <person name="Illikoud N."/>
        </authorList>
    </citation>
    <scope>NUCLEOTIDE SEQUENCE [LARGE SCALE GENOMIC DNA]</scope>
</reference>
<protein>
    <submittedName>
        <fullName evidence="1">Uncharacterized protein</fullName>
    </submittedName>
</protein>
<dbReference type="AlphaFoldDB" id="A0A2X0SDS7"/>
<organism evidence="1 2">
    <name type="scientific">Brochothrix thermosphacta</name>
    <name type="common">Microbacterium thermosphactum</name>
    <dbReference type="NCBI Taxonomy" id="2756"/>
    <lineage>
        <taxon>Bacteria</taxon>
        <taxon>Bacillati</taxon>
        <taxon>Bacillota</taxon>
        <taxon>Bacilli</taxon>
        <taxon>Bacillales</taxon>
        <taxon>Listeriaceae</taxon>
        <taxon>Brochothrix</taxon>
    </lineage>
</organism>
<evidence type="ECO:0000313" key="2">
    <source>
        <dbReference type="Proteomes" id="UP000270190"/>
    </source>
</evidence>
<dbReference type="Proteomes" id="UP000270190">
    <property type="component" value="Unassembled WGS sequence"/>
</dbReference>
<proteinExistence type="predicted"/>
<dbReference type="EMBL" id="OUNC01000056">
    <property type="protein sequence ID" value="SPP29821.1"/>
    <property type="molecule type" value="Genomic_DNA"/>
</dbReference>
<evidence type="ECO:0000313" key="1">
    <source>
        <dbReference type="EMBL" id="SPP29821.1"/>
    </source>
</evidence>
<sequence length="54" mass="6682">MYYVLWDNIGFEYSSNWTLIIFNFVKLAAYLCNDYRLNIQPYTENNMYDITFFE</sequence>